<comment type="caution">
    <text evidence="1">The sequence shown here is derived from an EMBL/GenBank/DDBJ whole genome shotgun (WGS) entry which is preliminary data.</text>
</comment>
<reference evidence="1" key="1">
    <citation type="submission" date="2022-06" db="EMBL/GenBank/DDBJ databases">
        <title>Phylogenomic reconstructions and comparative analyses of Kickxellomycotina fungi.</title>
        <authorList>
            <person name="Reynolds N.K."/>
            <person name="Stajich J.E."/>
            <person name="Barry K."/>
            <person name="Grigoriev I.V."/>
            <person name="Crous P."/>
            <person name="Smith M.E."/>
        </authorList>
    </citation>
    <scope>NUCLEOTIDE SEQUENCE</scope>
    <source>
        <strain evidence="1">RSA 2271</strain>
    </source>
</reference>
<name>A0ACC1HLV9_9FUNG</name>
<proteinExistence type="predicted"/>
<gene>
    <name evidence="1" type="ORF">EV182_006712</name>
</gene>
<keyword evidence="2" id="KW-1185">Reference proteome</keyword>
<evidence type="ECO:0000313" key="1">
    <source>
        <dbReference type="EMBL" id="KAJ1677177.1"/>
    </source>
</evidence>
<evidence type="ECO:0000313" key="2">
    <source>
        <dbReference type="Proteomes" id="UP001145114"/>
    </source>
</evidence>
<dbReference type="Proteomes" id="UP001145114">
    <property type="component" value="Unassembled WGS sequence"/>
</dbReference>
<organism evidence="1 2">
    <name type="scientific">Spiromyces aspiralis</name>
    <dbReference type="NCBI Taxonomy" id="68401"/>
    <lineage>
        <taxon>Eukaryota</taxon>
        <taxon>Fungi</taxon>
        <taxon>Fungi incertae sedis</taxon>
        <taxon>Zoopagomycota</taxon>
        <taxon>Kickxellomycotina</taxon>
        <taxon>Kickxellomycetes</taxon>
        <taxon>Kickxellales</taxon>
        <taxon>Kickxellaceae</taxon>
        <taxon>Spiromyces</taxon>
    </lineage>
</organism>
<accession>A0ACC1HLV9</accession>
<sequence length="97" mass="11004">MGYRLPLPKRTLLIRFGPNQLPNMATSMVMYDHFSKYGKIDKLTRQNIGLAYITYEKQDEAADAAASSEHTISDLPNNKPFKVTRVESRPLHPAAVR</sequence>
<dbReference type="EMBL" id="JAMZIH010002859">
    <property type="protein sequence ID" value="KAJ1677177.1"/>
    <property type="molecule type" value="Genomic_DNA"/>
</dbReference>
<protein>
    <submittedName>
        <fullName evidence="1">Uncharacterized protein</fullName>
    </submittedName>
</protein>